<organism evidence="3 4">
    <name type="scientific">Arthrobotrys conoides</name>
    <dbReference type="NCBI Taxonomy" id="74498"/>
    <lineage>
        <taxon>Eukaryota</taxon>
        <taxon>Fungi</taxon>
        <taxon>Dikarya</taxon>
        <taxon>Ascomycota</taxon>
        <taxon>Pezizomycotina</taxon>
        <taxon>Orbiliomycetes</taxon>
        <taxon>Orbiliales</taxon>
        <taxon>Orbiliaceae</taxon>
        <taxon>Arthrobotrys</taxon>
    </lineage>
</organism>
<keyword evidence="4" id="KW-1185">Reference proteome</keyword>
<reference evidence="3 4" key="1">
    <citation type="submission" date="2019-10" db="EMBL/GenBank/DDBJ databases">
        <authorList>
            <person name="Palmer J.M."/>
        </authorList>
    </citation>
    <scope>NUCLEOTIDE SEQUENCE [LARGE SCALE GENOMIC DNA]</scope>
    <source>
        <strain evidence="3 4">TWF506</strain>
    </source>
</reference>
<proteinExistence type="predicted"/>
<dbReference type="EMBL" id="JAVHJM010000001">
    <property type="protein sequence ID" value="KAK6519813.1"/>
    <property type="molecule type" value="Genomic_DNA"/>
</dbReference>
<evidence type="ECO:0000313" key="4">
    <source>
        <dbReference type="Proteomes" id="UP001307849"/>
    </source>
</evidence>
<evidence type="ECO:0000256" key="1">
    <source>
        <dbReference type="SAM" id="MobiDB-lite"/>
    </source>
</evidence>
<sequence>MRPSVLYTAWVVWALTVSAAPLRPLGDAIPEIAGNGLSPDLGDLSKVVPPPKGLDTIGELPATDLNGLPKAEDPKLEPLAIEPVKDLVGEFTKQQQNPETVENNKRLVEIEAENINIATINNGNKASKRDETLASAGAPATPLDVEKATQDIKGAVRIPDAKEVIPNVEDTITDAKNKIPSTDETTPNLDVVKDVKNTVPDLEGVKPKTVDGIPDINGGIPKFDTGNIPKIEIPKIDTPALPELDAPTVPKPNPPTLPNTKRDIPDTISEVIPDTDKIVQDVKAVLPDLTGANPNTEEPTPEIKETVPEIKASTPDINEVVPGADETVPEVNGKALENKNLPQIFTQSVGETLTLKNEDGTPLPDGIFIGIACKNIDEVLKSTDPSKCIPATDTITKVTQFKNGEVVSTEILNVDPKTGVLSNPKNTLDAESLTNAPGGIGSIPKIKGADTITIVAEKLGVDGKELPVAATGDKVPAILFIVGGENIVSRRFKTQ</sequence>
<evidence type="ECO:0000313" key="3">
    <source>
        <dbReference type="EMBL" id="KAK6519813.1"/>
    </source>
</evidence>
<feature type="region of interest" description="Disordered" evidence="1">
    <location>
        <begin position="240"/>
        <end position="266"/>
    </location>
</feature>
<comment type="caution">
    <text evidence="3">The sequence shown here is derived from an EMBL/GenBank/DDBJ whole genome shotgun (WGS) entry which is preliminary data.</text>
</comment>
<dbReference type="AlphaFoldDB" id="A0AAN8S0N3"/>
<accession>A0AAN8S0N3</accession>
<dbReference type="Proteomes" id="UP001307849">
    <property type="component" value="Unassembled WGS sequence"/>
</dbReference>
<gene>
    <name evidence="3" type="ORF">TWF506_000107</name>
</gene>
<evidence type="ECO:0000256" key="2">
    <source>
        <dbReference type="SAM" id="SignalP"/>
    </source>
</evidence>
<protein>
    <submittedName>
        <fullName evidence="3">Uncharacterized protein</fullName>
    </submittedName>
</protein>
<keyword evidence="2" id="KW-0732">Signal</keyword>
<feature type="chain" id="PRO_5042878685" evidence="2">
    <location>
        <begin position="20"/>
        <end position="495"/>
    </location>
</feature>
<feature type="signal peptide" evidence="2">
    <location>
        <begin position="1"/>
        <end position="19"/>
    </location>
</feature>
<name>A0AAN8S0N3_9PEZI</name>